<sequence>MPRARHFLIPWLICGVINAQNVVQTAAGFEHPDPLQNLFQHHHQFQQQQLALGLPQHQLPPQLPPHPMLQHPLSAGAIPTLPPHHFMSHPFFFNHPAFLQHQLVAATAPPSLMATTTGRANIPPQAVKPSIQSDVKAFTEKNRPIDRSVEKLQTVSAEVRSPLAYSPAKELRKVEIVPVEHVLEPLVTTTQTIILTTTATRMATTTTTSEPSTTNLPQKIEEDRQNAEKNGETLDLIKHLNSSDLENFLQSANLTTKEAQRFLKLVEKVLEEELSKRLHNKTLDGDTTDNHEVKTVDTHLKFDEADLPTVSPSATSAPKPSTTTGTPVIVAALSQKSGPSEKLTGSTVAIHSLEDVRKREQEEFDRLLGQIVLETKDDNDENEDDDLLLSANGEKPAVTPRNNFRPTTRHPPKTEFEHLVEDYRYRLSSSNGFNDLIKALRNAHIGFFDRSPVKRRPIGK</sequence>
<proteinExistence type="predicted"/>
<comment type="caution">
    <text evidence="3">The sequence shown here is derived from an EMBL/GenBank/DDBJ whole genome shotgun (WGS) entry which is preliminary data.</text>
</comment>
<name>A0A7I8WGG5_BURXY</name>
<dbReference type="AlphaFoldDB" id="A0A7I8WGG5"/>
<evidence type="ECO:0000313" key="4">
    <source>
        <dbReference type="Proteomes" id="UP000659654"/>
    </source>
</evidence>
<dbReference type="Proteomes" id="UP000582659">
    <property type="component" value="Unassembled WGS sequence"/>
</dbReference>
<protein>
    <submittedName>
        <fullName evidence="3">(pine wood nematode) hypothetical protein</fullName>
    </submittedName>
</protein>
<reference evidence="3" key="1">
    <citation type="submission" date="2020-09" db="EMBL/GenBank/DDBJ databases">
        <authorList>
            <person name="Kikuchi T."/>
        </authorList>
    </citation>
    <scope>NUCLEOTIDE SEQUENCE</scope>
    <source>
        <strain evidence="3">Ka4C1</strain>
    </source>
</reference>
<feature type="chain" id="PRO_5035242761" evidence="2">
    <location>
        <begin position="20"/>
        <end position="460"/>
    </location>
</feature>
<gene>
    <name evidence="3" type="ORF">BXYJ_LOCUS7717</name>
</gene>
<feature type="signal peptide" evidence="2">
    <location>
        <begin position="1"/>
        <end position="19"/>
    </location>
</feature>
<dbReference type="OrthoDB" id="5858365at2759"/>
<dbReference type="Proteomes" id="UP000659654">
    <property type="component" value="Unassembled WGS sequence"/>
</dbReference>
<dbReference type="EMBL" id="CAJFCV020000003">
    <property type="protein sequence ID" value="CAG9111340.1"/>
    <property type="molecule type" value="Genomic_DNA"/>
</dbReference>
<keyword evidence="2" id="KW-0732">Signal</keyword>
<keyword evidence="4" id="KW-1185">Reference proteome</keyword>
<accession>A0A7I8WGG5</accession>
<evidence type="ECO:0000313" key="3">
    <source>
        <dbReference type="EMBL" id="CAD5222914.1"/>
    </source>
</evidence>
<evidence type="ECO:0000256" key="2">
    <source>
        <dbReference type="SAM" id="SignalP"/>
    </source>
</evidence>
<feature type="region of interest" description="Disordered" evidence="1">
    <location>
        <begin position="390"/>
        <end position="412"/>
    </location>
</feature>
<evidence type="ECO:0000256" key="1">
    <source>
        <dbReference type="SAM" id="MobiDB-lite"/>
    </source>
</evidence>
<organism evidence="3 4">
    <name type="scientific">Bursaphelenchus xylophilus</name>
    <name type="common">Pinewood nematode worm</name>
    <name type="synonym">Aphelenchoides xylophilus</name>
    <dbReference type="NCBI Taxonomy" id="6326"/>
    <lineage>
        <taxon>Eukaryota</taxon>
        <taxon>Metazoa</taxon>
        <taxon>Ecdysozoa</taxon>
        <taxon>Nematoda</taxon>
        <taxon>Chromadorea</taxon>
        <taxon>Rhabditida</taxon>
        <taxon>Tylenchina</taxon>
        <taxon>Tylenchomorpha</taxon>
        <taxon>Aphelenchoidea</taxon>
        <taxon>Aphelenchoididae</taxon>
        <taxon>Bursaphelenchus</taxon>
    </lineage>
</organism>
<dbReference type="EMBL" id="CAJFDI010000003">
    <property type="protein sequence ID" value="CAD5222914.1"/>
    <property type="molecule type" value="Genomic_DNA"/>
</dbReference>